<dbReference type="EMBL" id="CP002394">
    <property type="protein sequence ID" value="ADU28937.1"/>
    <property type="molecule type" value="Genomic_DNA"/>
</dbReference>
<dbReference type="InterPro" id="IPR016181">
    <property type="entry name" value="Acyl_CoA_acyltransferase"/>
</dbReference>
<evidence type="ECO:0000256" key="1">
    <source>
        <dbReference type="ARBA" id="ARBA00011738"/>
    </source>
</evidence>
<dbReference type="KEGG" id="bco:Bcell_0655"/>
<evidence type="ECO:0000313" key="10">
    <source>
        <dbReference type="EMBL" id="ADU28937.1"/>
    </source>
</evidence>
<dbReference type="SUPFAM" id="SSF55729">
    <property type="entry name" value="Acyl-CoA N-acyltransferases (Nat)"/>
    <property type="match status" value="1"/>
</dbReference>
<dbReference type="AlphaFoldDB" id="E6TZ75"/>
<evidence type="ECO:0000256" key="4">
    <source>
        <dbReference type="ARBA" id="ARBA00022679"/>
    </source>
</evidence>
<dbReference type="GO" id="GO:0047663">
    <property type="term" value="F:aminoglycoside 6'-N-acetyltransferase activity"/>
    <property type="evidence" value="ECO:0007669"/>
    <property type="project" value="UniProtKB-EC"/>
</dbReference>
<dbReference type="EC" id="2.3.1.82" evidence="2"/>
<evidence type="ECO:0000256" key="2">
    <source>
        <dbReference type="ARBA" id="ARBA00012888"/>
    </source>
</evidence>
<dbReference type="InterPro" id="IPR000182">
    <property type="entry name" value="GNAT_dom"/>
</dbReference>
<evidence type="ECO:0000256" key="6">
    <source>
        <dbReference type="ARBA" id="ARBA00023315"/>
    </source>
</evidence>
<dbReference type="HOGENOM" id="CLU_127011_0_0_9"/>
<evidence type="ECO:0000259" key="9">
    <source>
        <dbReference type="PROSITE" id="PS51186"/>
    </source>
</evidence>
<dbReference type="GO" id="GO:0046677">
    <property type="term" value="P:response to antibiotic"/>
    <property type="evidence" value="ECO:0007669"/>
    <property type="project" value="UniProtKB-KW"/>
</dbReference>
<dbReference type="Proteomes" id="UP000001401">
    <property type="component" value="Chromosome"/>
</dbReference>
<keyword evidence="6" id="KW-0012">Acyltransferase</keyword>
<dbReference type="eggNOG" id="COG0456">
    <property type="taxonomic scope" value="Bacteria"/>
</dbReference>
<dbReference type="PROSITE" id="PS51186">
    <property type="entry name" value="GNAT"/>
    <property type="match status" value="1"/>
</dbReference>
<dbReference type="NCBIfam" id="NF043067">
    <property type="entry name" value="AAC_6p_group_E"/>
    <property type="match status" value="1"/>
</dbReference>
<dbReference type="RefSeq" id="WP_013487278.1">
    <property type="nucleotide sequence ID" value="NC_014829.1"/>
</dbReference>
<dbReference type="OrthoDB" id="118633at2"/>
<feature type="domain" description="N-acetyltransferase" evidence="9">
    <location>
        <begin position="2"/>
        <end position="147"/>
    </location>
</feature>
<proteinExistence type="predicted"/>
<evidence type="ECO:0000256" key="7">
    <source>
        <dbReference type="ARBA" id="ARBA00029660"/>
    </source>
</evidence>
<sequence>MKRIIDFELAHISSLVEMALDLWKGSTYDDLKSMYEKIYFSHKEHVLLYECEADFLAFIQVSIRNDYVEGSHSSPVGYVEGIYVKQSHRGNKIAKELVAAGERWAATKGCNQMGSDIELHNDISYEFHKKIGFQEANRIICFIKDIK</sequence>
<evidence type="ECO:0000256" key="8">
    <source>
        <dbReference type="ARBA" id="ARBA00048923"/>
    </source>
</evidence>
<keyword evidence="5" id="KW-0046">Antibiotic resistance</keyword>
<keyword evidence="11" id="KW-1185">Reference proteome</keyword>
<dbReference type="Pfam" id="PF00583">
    <property type="entry name" value="Acetyltransf_1"/>
    <property type="match status" value="1"/>
</dbReference>
<evidence type="ECO:0000256" key="3">
    <source>
        <dbReference type="ARBA" id="ARBA00017677"/>
    </source>
</evidence>
<protein>
    <recommendedName>
        <fullName evidence="3">Aminoglycoside N(6')-acetyltransferase type 1</fullName>
        <ecNumber evidence="2">2.3.1.82</ecNumber>
    </recommendedName>
    <alternativeName>
        <fullName evidence="7">Aminoglycoside resistance protein</fullName>
    </alternativeName>
</protein>
<dbReference type="PANTHER" id="PTHR43072">
    <property type="entry name" value="N-ACETYLTRANSFERASE"/>
    <property type="match status" value="1"/>
</dbReference>
<keyword evidence="4 10" id="KW-0808">Transferase</keyword>
<dbReference type="STRING" id="649639.Bcell_0655"/>
<reference evidence="10 11" key="1">
    <citation type="submission" date="2010-12" db="EMBL/GenBank/DDBJ databases">
        <title>Complete sequence of Bacillus cellulosilyticus DSM 2522.</title>
        <authorList>
            <consortium name="US DOE Joint Genome Institute"/>
            <person name="Lucas S."/>
            <person name="Copeland A."/>
            <person name="Lapidus A."/>
            <person name="Cheng J.-F."/>
            <person name="Bruce D."/>
            <person name="Goodwin L."/>
            <person name="Pitluck S."/>
            <person name="Chertkov O."/>
            <person name="Detter J.C."/>
            <person name="Han C."/>
            <person name="Tapia R."/>
            <person name="Land M."/>
            <person name="Hauser L."/>
            <person name="Jeffries C."/>
            <person name="Kyrpides N."/>
            <person name="Ivanova N."/>
            <person name="Mikhailova N."/>
            <person name="Brumm P."/>
            <person name="Mead D."/>
            <person name="Woyke T."/>
        </authorList>
    </citation>
    <scope>NUCLEOTIDE SEQUENCE [LARGE SCALE GENOMIC DNA]</scope>
    <source>
        <strain evidence="11">ATCC 21833 / DSM 2522 / FERM P-1141 / JCM 9156 / N-4</strain>
    </source>
</reference>
<gene>
    <name evidence="10" type="ordered locus">Bcell_0655</name>
</gene>
<name>E6TZ75_EVAC2</name>
<comment type="subunit">
    <text evidence="1">Homodimer.</text>
</comment>
<dbReference type="PIRSF" id="PIRSF000452">
    <property type="entry name" value="6-N-acetyltransf"/>
    <property type="match status" value="1"/>
</dbReference>
<dbReference type="Gene3D" id="3.40.630.30">
    <property type="match status" value="1"/>
</dbReference>
<evidence type="ECO:0000256" key="5">
    <source>
        <dbReference type="ARBA" id="ARBA00023251"/>
    </source>
</evidence>
<dbReference type="InterPro" id="IPR024170">
    <property type="entry name" value="Aminoglycoside_N6-AcTrfrase"/>
</dbReference>
<accession>E6TZ75</accession>
<evidence type="ECO:0000313" key="11">
    <source>
        <dbReference type="Proteomes" id="UP000001401"/>
    </source>
</evidence>
<comment type="catalytic activity">
    <reaction evidence="8">
        <text>kanamycin B + acetyl-CoA = N(6')-acetylkanamycin B + CoA + H(+)</text>
        <dbReference type="Rhea" id="RHEA:16449"/>
        <dbReference type="ChEBI" id="CHEBI:15378"/>
        <dbReference type="ChEBI" id="CHEBI:57287"/>
        <dbReference type="ChEBI" id="CHEBI:57288"/>
        <dbReference type="ChEBI" id="CHEBI:58390"/>
        <dbReference type="ChEBI" id="CHEBI:58549"/>
        <dbReference type="EC" id="2.3.1.82"/>
    </reaction>
</comment>
<organism evidence="10 11">
    <name type="scientific">Evansella cellulosilytica (strain ATCC 21833 / DSM 2522 / FERM P-1141 / JCM 9156 / N-4)</name>
    <name type="common">Bacillus cellulosilyticus</name>
    <dbReference type="NCBI Taxonomy" id="649639"/>
    <lineage>
        <taxon>Bacteria</taxon>
        <taxon>Bacillati</taxon>
        <taxon>Bacillota</taxon>
        <taxon>Bacilli</taxon>
        <taxon>Bacillales</taxon>
        <taxon>Bacillaceae</taxon>
        <taxon>Evansella</taxon>
    </lineage>
</organism>
<dbReference type="CDD" id="cd04301">
    <property type="entry name" value="NAT_SF"/>
    <property type="match status" value="1"/>
</dbReference>